<evidence type="ECO:0000259" key="6">
    <source>
        <dbReference type="PROSITE" id="PS50054"/>
    </source>
</evidence>
<keyword evidence="9" id="KW-1185">Reference proteome</keyword>
<keyword evidence="3" id="KW-0378">Hydrolase</keyword>
<sequence>MPSAAVRRLYEDQIPSFMSVYDLDNGLMDQSNTVTIVDHKLVMGNTKGPGDSQSVSGPGALTSESAHRHNDSTSTQTTESADSSPTTTVSCTDSSDLSDPSPSSSPDSPVNLAPLQGFAPTSFGGLSKMANLTVSGPNRDRPMTSPAPRRPKNMKGLSIQPPFSSLSSSVLSEPSSPSFIKPTIHGMKRKPSQLSLKTNTTDLISRTTLEVPSSPALPPILQRRALKHSTSTPQMLSGLKSATFGPAGGMTIPTVLERNQSGLSSFFRPERPTIVPGLPSTIDEENSPIRTQVANRAIYEVETNHEVENNEDQKSPGYTDGPVAIYGDNVFLYLEPTAEEAARFDVVINVAREVANPFKAGPTSQQRTSAKEKPAPDSPIPDTAMTCASFTTAFEYLPADASGDTPTTPNCQPFQEPEYIHMPWDHNTDIGPDLMGLCETIDKRTKEGKKVLVHCQQGASRSASLIIAYGLYQKPELGVNDAYYSAQSKSRWISPNMKLMYCLQDFQKEVAKRRLSPGSGFKPRSGRSTINHRTTMSADNIETCLKEPLTAPLPADDPASELLSPQRSLNRARGNSTPNRGEPMSAGPSSAPSSFSWTDQEDEMNCGKFRRFNFDSGVVPTRTDSGAASSVSSLPRPPPSPGLSGFPQSIKSMHQAPPPPSPGFFGFTPAINSVARPSPSPGFAGLKLSAPPQSPRRVPPSIYKSPPSPRPAPLKLSRPPMSPGFAPPNPLSKPPPSPGFGAHRFGDSGGFGFVSLNLGSPPKPVEKKETAAPERHVTIMRGFPDDAALLSPRAETMTNNPIHQAISGVPGMQIVEVPPTPTDGVFSPRETIFPRDPFYPFGRPIQVADPRSPPTKGESPIVRSIDDIL</sequence>
<feature type="region of interest" description="Disordered" evidence="5">
    <location>
        <begin position="676"/>
        <end position="744"/>
    </location>
</feature>
<feature type="compositionally biased region" description="Polar residues" evidence="5">
    <location>
        <begin position="72"/>
        <end position="92"/>
    </location>
</feature>
<feature type="compositionally biased region" description="Polar residues" evidence="5">
    <location>
        <begin position="563"/>
        <end position="579"/>
    </location>
</feature>
<dbReference type="GO" id="GO:0008330">
    <property type="term" value="F:protein tyrosine/threonine phosphatase activity"/>
    <property type="evidence" value="ECO:0007669"/>
    <property type="project" value="TreeGrafter"/>
</dbReference>
<dbReference type="PROSITE" id="PS00383">
    <property type="entry name" value="TYR_PHOSPHATASE_1"/>
    <property type="match status" value="1"/>
</dbReference>
<reference evidence="8" key="2">
    <citation type="submission" date="2023-05" db="EMBL/GenBank/DDBJ databases">
        <authorList>
            <consortium name="Lawrence Berkeley National Laboratory"/>
            <person name="Steindorff A."/>
            <person name="Hensen N."/>
            <person name="Bonometti L."/>
            <person name="Westerberg I."/>
            <person name="Brannstrom I.O."/>
            <person name="Guillou S."/>
            <person name="Cros-Aarteil S."/>
            <person name="Calhoun S."/>
            <person name="Haridas S."/>
            <person name="Kuo A."/>
            <person name="Mondo S."/>
            <person name="Pangilinan J."/>
            <person name="Riley R."/>
            <person name="Labutti K."/>
            <person name="Andreopoulos B."/>
            <person name="Lipzen A."/>
            <person name="Chen C."/>
            <person name="Yanf M."/>
            <person name="Daum C."/>
            <person name="Ng V."/>
            <person name="Clum A."/>
            <person name="Ohm R."/>
            <person name="Martin F."/>
            <person name="Silar P."/>
            <person name="Natvig D."/>
            <person name="Lalanne C."/>
            <person name="Gautier V."/>
            <person name="Ament-Velasquez S.L."/>
            <person name="Kruys A."/>
            <person name="Hutchinson M.I."/>
            <person name="Powell A.J."/>
            <person name="Barry K."/>
            <person name="Miller A.N."/>
            <person name="Grigoriev I.V."/>
            <person name="Debuchy R."/>
            <person name="Gladieux P."/>
            <person name="Thoren M.H."/>
            <person name="Johannesson H."/>
        </authorList>
    </citation>
    <scope>NUCLEOTIDE SEQUENCE</scope>
    <source>
        <strain evidence="8">CBS 123565</strain>
    </source>
</reference>
<dbReference type="CDD" id="cd14521">
    <property type="entry name" value="DSP_fungal_SDP1-like"/>
    <property type="match status" value="1"/>
</dbReference>
<feature type="region of interest" description="Disordered" evidence="5">
    <location>
        <begin position="615"/>
        <end position="662"/>
    </location>
</feature>
<feature type="domain" description="Tyrosine-protein phosphatase" evidence="6">
    <location>
        <begin position="321"/>
        <end position="512"/>
    </location>
</feature>
<dbReference type="SMART" id="SM00195">
    <property type="entry name" value="DSPc"/>
    <property type="match status" value="1"/>
</dbReference>
<dbReference type="Pfam" id="PF00782">
    <property type="entry name" value="DSPc"/>
    <property type="match status" value="1"/>
</dbReference>
<feature type="compositionally biased region" description="Polar residues" evidence="5">
    <location>
        <begin position="526"/>
        <end position="536"/>
    </location>
</feature>
<dbReference type="EMBL" id="MU853402">
    <property type="protein sequence ID" value="KAK4137302.1"/>
    <property type="molecule type" value="Genomic_DNA"/>
</dbReference>
<dbReference type="SUPFAM" id="SSF52799">
    <property type="entry name" value="(Phosphotyrosine protein) phosphatases II"/>
    <property type="match status" value="1"/>
</dbReference>
<reference evidence="8" key="1">
    <citation type="journal article" date="2023" name="Mol. Phylogenet. Evol.">
        <title>Genome-scale phylogeny and comparative genomics of the fungal order Sordariales.</title>
        <authorList>
            <person name="Hensen N."/>
            <person name="Bonometti L."/>
            <person name="Westerberg I."/>
            <person name="Brannstrom I.O."/>
            <person name="Guillou S."/>
            <person name="Cros-Aarteil S."/>
            <person name="Calhoun S."/>
            <person name="Haridas S."/>
            <person name="Kuo A."/>
            <person name="Mondo S."/>
            <person name="Pangilinan J."/>
            <person name="Riley R."/>
            <person name="LaButti K."/>
            <person name="Andreopoulos B."/>
            <person name="Lipzen A."/>
            <person name="Chen C."/>
            <person name="Yan M."/>
            <person name="Daum C."/>
            <person name="Ng V."/>
            <person name="Clum A."/>
            <person name="Steindorff A."/>
            <person name="Ohm R.A."/>
            <person name="Martin F."/>
            <person name="Silar P."/>
            <person name="Natvig D.O."/>
            <person name="Lalanne C."/>
            <person name="Gautier V."/>
            <person name="Ament-Velasquez S.L."/>
            <person name="Kruys A."/>
            <person name="Hutchinson M.I."/>
            <person name="Powell A.J."/>
            <person name="Barry K."/>
            <person name="Miller A.N."/>
            <person name="Grigoriev I.V."/>
            <person name="Debuchy R."/>
            <person name="Gladieux P."/>
            <person name="Hiltunen Thoren M."/>
            <person name="Johannesson H."/>
        </authorList>
    </citation>
    <scope>NUCLEOTIDE SEQUENCE</scope>
    <source>
        <strain evidence="8">CBS 123565</strain>
    </source>
</reference>
<evidence type="ECO:0000256" key="5">
    <source>
        <dbReference type="SAM" id="MobiDB-lite"/>
    </source>
</evidence>
<evidence type="ECO:0000256" key="3">
    <source>
        <dbReference type="ARBA" id="ARBA00022801"/>
    </source>
</evidence>
<evidence type="ECO:0000256" key="1">
    <source>
        <dbReference type="ARBA" id="ARBA00008601"/>
    </source>
</evidence>
<dbReference type="GO" id="GO:0017017">
    <property type="term" value="F:MAP kinase tyrosine/serine/threonine phosphatase activity"/>
    <property type="evidence" value="ECO:0007669"/>
    <property type="project" value="TreeGrafter"/>
</dbReference>
<feature type="region of interest" description="Disordered" evidence="5">
    <location>
        <begin position="359"/>
        <end position="382"/>
    </location>
</feature>
<protein>
    <recommendedName>
        <fullName evidence="2">protein-tyrosine-phosphatase</fullName>
        <ecNumber evidence="2">3.1.3.48</ecNumber>
    </recommendedName>
</protein>
<comment type="similarity">
    <text evidence="1">Belongs to the protein-tyrosine phosphatase family. Non-receptor class dual specificity subfamily.</text>
</comment>
<dbReference type="InterPro" id="IPR016130">
    <property type="entry name" value="Tyr_Pase_AS"/>
</dbReference>
<dbReference type="Proteomes" id="UP001304895">
    <property type="component" value="Unassembled WGS sequence"/>
</dbReference>
<accession>A0AAN6ZG91</accession>
<dbReference type="GO" id="GO:0033550">
    <property type="term" value="F:MAP kinase tyrosine phosphatase activity"/>
    <property type="evidence" value="ECO:0007669"/>
    <property type="project" value="TreeGrafter"/>
</dbReference>
<evidence type="ECO:0000256" key="2">
    <source>
        <dbReference type="ARBA" id="ARBA00013064"/>
    </source>
</evidence>
<feature type="region of interest" description="Disordered" evidence="5">
    <location>
        <begin position="45"/>
        <end position="185"/>
    </location>
</feature>
<evidence type="ECO:0000259" key="7">
    <source>
        <dbReference type="PROSITE" id="PS50056"/>
    </source>
</evidence>
<feature type="compositionally biased region" description="Pro residues" evidence="5">
    <location>
        <begin position="720"/>
        <end position="738"/>
    </location>
</feature>
<dbReference type="GO" id="GO:0005829">
    <property type="term" value="C:cytosol"/>
    <property type="evidence" value="ECO:0007669"/>
    <property type="project" value="TreeGrafter"/>
</dbReference>
<dbReference type="EC" id="3.1.3.48" evidence="2"/>
<feature type="region of interest" description="Disordered" evidence="5">
    <location>
        <begin position="549"/>
        <end position="601"/>
    </location>
</feature>
<dbReference type="GO" id="GO:0005634">
    <property type="term" value="C:nucleus"/>
    <property type="evidence" value="ECO:0007669"/>
    <property type="project" value="TreeGrafter"/>
</dbReference>
<dbReference type="InterPro" id="IPR020422">
    <property type="entry name" value="TYR_PHOSPHATASE_DUAL_dom"/>
</dbReference>
<feature type="domain" description="Tyrosine specific protein phosphatases" evidence="7">
    <location>
        <begin position="432"/>
        <end position="489"/>
    </location>
</feature>
<feature type="compositionally biased region" description="Low complexity" evidence="5">
    <location>
        <begin position="157"/>
        <end position="178"/>
    </location>
</feature>
<dbReference type="PANTHER" id="PTHR10159:SF519">
    <property type="entry name" value="DUAL SPECIFICITY PROTEIN PHOSPHATASE MPK3"/>
    <property type="match status" value="1"/>
</dbReference>
<dbReference type="InterPro" id="IPR000387">
    <property type="entry name" value="Tyr_Pase_dom"/>
</dbReference>
<comment type="caution">
    <text evidence="8">The sequence shown here is derived from an EMBL/GenBank/DDBJ whole genome shotgun (WGS) entry which is preliminary data.</text>
</comment>
<dbReference type="InterPro" id="IPR029021">
    <property type="entry name" value="Prot-tyrosine_phosphatase-like"/>
</dbReference>
<feature type="compositionally biased region" description="Low complexity" evidence="5">
    <location>
        <begin position="585"/>
        <end position="596"/>
    </location>
</feature>
<dbReference type="PANTHER" id="PTHR10159">
    <property type="entry name" value="DUAL SPECIFICITY PROTEIN PHOSPHATASE"/>
    <property type="match status" value="1"/>
</dbReference>
<dbReference type="PROSITE" id="PS50054">
    <property type="entry name" value="TYR_PHOSPHATASE_DUAL"/>
    <property type="match status" value="1"/>
</dbReference>
<gene>
    <name evidence="8" type="ORF">BT67DRAFT_431641</name>
</gene>
<feature type="compositionally biased region" description="Low complexity" evidence="5">
    <location>
        <begin position="93"/>
        <end position="109"/>
    </location>
</feature>
<proteinExistence type="inferred from homology"/>
<evidence type="ECO:0000313" key="8">
    <source>
        <dbReference type="EMBL" id="KAK4137302.1"/>
    </source>
</evidence>
<evidence type="ECO:0000313" key="9">
    <source>
        <dbReference type="Proteomes" id="UP001304895"/>
    </source>
</evidence>
<dbReference type="InterPro" id="IPR000340">
    <property type="entry name" value="Dual-sp_phosphatase_cat-dom"/>
</dbReference>
<organism evidence="8 9">
    <name type="scientific">Trichocladium antarcticum</name>
    <dbReference type="NCBI Taxonomy" id="1450529"/>
    <lineage>
        <taxon>Eukaryota</taxon>
        <taxon>Fungi</taxon>
        <taxon>Dikarya</taxon>
        <taxon>Ascomycota</taxon>
        <taxon>Pezizomycotina</taxon>
        <taxon>Sordariomycetes</taxon>
        <taxon>Sordariomycetidae</taxon>
        <taxon>Sordariales</taxon>
        <taxon>Chaetomiaceae</taxon>
        <taxon>Trichocladium</taxon>
    </lineage>
</organism>
<dbReference type="AlphaFoldDB" id="A0AAN6ZG91"/>
<name>A0AAN6ZG91_9PEZI</name>
<feature type="region of interest" description="Disordered" evidence="5">
    <location>
        <begin position="514"/>
        <end position="536"/>
    </location>
</feature>
<dbReference type="Gene3D" id="3.90.190.10">
    <property type="entry name" value="Protein tyrosine phosphatase superfamily"/>
    <property type="match status" value="1"/>
</dbReference>
<feature type="region of interest" description="Disordered" evidence="5">
    <location>
        <begin position="843"/>
        <end position="869"/>
    </location>
</feature>
<keyword evidence="4" id="KW-0904">Protein phosphatase</keyword>
<dbReference type="GO" id="GO:0043409">
    <property type="term" value="P:negative regulation of MAPK cascade"/>
    <property type="evidence" value="ECO:0007669"/>
    <property type="project" value="TreeGrafter"/>
</dbReference>
<evidence type="ECO:0000256" key="4">
    <source>
        <dbReference type="ARBA" id="ARBA00022912"/>
    </source>
</evidence>
<dbReference type="PROSITE" id="PS50056">
    <property type="entry name" value="TYR_PHOSPHATASE_2"/>
    <property type="match status" value="1"/>
</dbReference>